<dbReference type="EMBL" id="LZEU01000001">
    <property type="protein sequence ID" value="MBC9250562.1"/>
    <property type="molecule type" value="Genomic_DNA"/>
</dbReference>
<accession>A0ABR7S1H3</accession>
<gene>
    <name evidence="3" type="ORF">A9179_09780</name>
</gene>
<dbReference type="InterPro" id="IPR051213">
    <property type="entry name" value="START_lipid_transfer"/>
</dbReference>
<dbReference type="PIRSF" id="PIRSF039033">
    <property type="entry name" value="START_dom"/>
    <property type="match status" value="1"/>
</dbReference>
<name>A0ABR7S1H3_AQUAC</name>
<dbReference type="Proteomes" id="UP000744555">
    <property type="component" value="Unassembled WGS sequence"/>
</dbReference>
<dbReference type="Gene3D" id="3.30.530.20">
    <property type="match status" value="1"/>
</dbReference>
<dbReference type="InterPro" id="IPR028347">
    <property type="entry name" value="START_dom_prot"/>
</dbReference>
<dbReference type="RefSeq" id="WP_187805650.1">
    <property type="nucleotide sequence ID" value="NZ_LZEU01000001.1"/>
</dbReference>
<dbReference type="Pfam" id="PF01852">
    <property type="entry name" value="START"/>
    <property type="match status" value="1"/>
</dbReference>
<reference evidence="3 4" key="1">
    <citation type="submission" date="2016-06" db="EMBL/GenBank/DDBJ databases">
        <authorList>
            <person name="Ramos C."/>
            <person name="Pintado A."/>
            <person name="Crespo-Gomez J.I."/>
        </authorList>
    </citation>
    <scope>NUCLEOTIDE SEQUENCE [LARGE SCALE GENOMIC DNA]</scope>
    <source>
        <strain evidence="3 4">AVO110</strain>
    </source>
</reference>
<dbReference type="SUPFAM" id="SSF55961">
    <property type="entry name" value="Bet v1-like"/>
    <property type="match status" value="1"/>
</dbReference>
<proteinExistence type="predicted"/>
<organism evidence="3 4">
    <name type="scientific">Aquipseudomonas alcaligenes</name>
    <name type="common">Pseudomonas alcaligenes</name>
    <dbReference type="NCBI Taxonomy" id="43263"/>
    <lineage>
        <taxon>Bacteria</taxon>
        <taxon>Pseudomonadati</taxon>
        <taxon>Pseudomonadota</taxon>
        <taxon>Gammaproteobacteria</taxon>
        <taxon>Pseudomonadales</taxon>
        <taxon>Pseudomonadaceae</taxon>
        <taxon>Aquipseudomonas</taxon>
    </lineage>
</organism>
<evidence type="ECO:0000256" key="1">
    <source>
        <dbReference type="SAM" id="SignalP"/>
    </source>
</evidence>
<evidence type="ECO:0000313" key="4">
    <source>
        <dbReference type="Proteomes" id="UP000744555"/>
    </source>
</evidence>
<evidence type="ECO:0000259" key="2">
    <source>
        <dbReference type="PROSITE" id="PS50848"/>
    </source>
</evidence>
<comment type="caution">
    <text evidence="3">The sequence shown here is derived from an EMBL/GenBank/DDBJ whole genome shotgun (WGS) entry which is preliminary data.</text>
</comment>
<dbReference type="PANTHER" id="PTHR19308:SF14">
    <property type="entry name" value="START DOMAIN-CONTAINING PROTEIN"/>
    <property type="match status" value="1"/>
</dbReference>
<feature type="signal peptide" evidence="1">
    <location>
        <begin position="1"/>
        <end position="23"/>
    </location>
</feature>
<dbReference type="PROSITE" id="PS50848">
    <property type="entry name" value="START"/>
    <property type="match status" value="1"/>
</dbReference>
<dbReference type="PANTHER" id="PTHR19308">
    <property type="entry name" value="PHOSPHATIDYLCHOLINE TRANSFER PROTEIN"/>
    <property type="match status" value="1"/>
</dbReference>
<evidence type="ECO:0000313" key="3">
    <source>
        <dbReference type="EMBL" id="MBC9250562.1"/>
    </source>
</evidence>
<dbReference type="CDD" id="cd08876">
    <property type="entry name" value="START_1"/>
    <property type="match status" value="1"/>
</dbReference>
<dbReference type="InterPro" id="IPR023393">
    <property type="entry name" value="START-like_dom_sf"/>
</dbReference>
<dbReference type="InterPro" id="IPR002913">
    <property type="entry name" value="START_lipid-bd_dom"/>
</dbReference>
<keyword evidence="1" id="KW-0732">Signal</keyword>
<feature type="chain" id="PRO_5046383502" description="START domain-containing protein" evidence="1">
    <location>
        <begin position="24"/>
        <end position="202"/>
    </location>
</feature>
<keyword evidence="4" id="KW-1185">Reference proteome</keyword>
<protein>
    <recommendedName>
        <fullName evidence="2">START domain-containing protein</fullName>
    </recommendedName>
</protein>
<feature type="domain" description="START" evidence="2">
    <location>
        <begin position="1"/>
        <end position="202"/>
    </location>
</feature>
<sequence>MISLSRAAAACGLSLLASTLAHAEDWQLAKDEDGIRIYLSAVEGSKYKAYRGVTTIKSDVAKLRALQEDVQGSCAWIHACAEQSLLKHEGNQSWVYTRFEMPWPVTARDSILHVVTVENADGSLVRKLDGQPTFKPQDKDYVRVASLEGSWIFVPKGTGEVEVTYQVHTEPGGSVPSWLANSFVVDAPFNTLNALRAKAEGR</sequence>